<proteinExistence type="predicted"/>
<reference evidence="1" key="1">
    <citation type="submission" date="2020-12" db="EMBL/GenBank/DDBJ databases">
        <title>Devosia sp. MSA67 isolated from Mo River.</title>
        <authorList>
            <person name="Ma F."/>
            <person name="Zi Z."/>
        </authorList>
    </citation>
    <scope>NUCLEOTIDE SEQUENCE</scope>
    <source>
        <strain evidence="1">MSA67</strain>
    </source>
</reference>
<accession>A0A934IQS5</accession>
<organism evidence="1 2">
    <name type="scientific">Devosia sediminis</name>
    <dbReference type="NCBI Taxonomy" id="2798801"/>
    <lineage>
        <taxon>Bacteria</taxon>
        <taxon>Pseudomonadati</taxon>
        <taxon>Pseudomonadota</taxon>
        <taxon>Alphaproteobacteria</taxon>
        <taxon>Hyphomicrobiales</taxon>
        <taxon>Devosiaceae</taxon>
        <taxon>Devosia</taxon>
    </lineage>
</organism>
<keyword evidence="2" id="KW-1185">Reference proteome</keyword>
<evidence type="ECO:0008006" key="3">
    <source>
        <dbReference type="Google" id="ProtNLM"/>
    </source>
</evidence>
<dbReference type="Proteomes" id="UP000602124">
    <property type="component" value="Unassembled WGS sequence"/>
</dbReference>
<name>A0A934IQS5_9HYPH</name>
<gene>
    <name evidence="1" type="ORF">JEQ47_10285</name>
</gene>
<evidence type="ECO:0000313" key="2">
    <source>
        <dbReference type="Proteomes" id="UP000602124"/>
    </source>
</evidence>
<dbReference type="EMBL" id="JAEKMH010000002">
    <property type="protein sequence ID" value="MBJ3785108.1"/>
    <property type="molecule type" value="Genomic_DNA"/>
</dbReference>
<evidence type="ECO:0000313" key="1">
    <source>
        <dbReference type="EMBL" id="MBJ3785108.1"/>
    </source>
</evidence>
<dbReference type="AlphaFoldDB" id="A0A934IQS5"/>
<comment type="caution">
    <text evidence="1">The sequence shown here is derived from an EMBL/GenBank/DDBJ whole genome shotgun (WGS) entry which is preliminary data.</text>
</comment>
<protein>
    <recommendedName>
        <fullName evidence="3">DUF1127 domain-containing protein</fullName>
    </recommendedName>
</protein>
<dbReference type="RefSeq" id="WP_198876308.1">
    <property type="nucleotide sequence ID" value="NZ_JAEKMH010000002.1"/>
</dbReference>
<sequence length="65" mass="7519">MFTLPSFLALLLPLPALRNEATATRRRRQVSALHLSPHLLEDAGLADFHNPSDDPRWVRRFDLER</sequence>